<keyword evidence="1" id="KW-1133">Transmembrane helix</keyword>
<dbReference type="AlphaFoldDB" id="A0A6A6A2X9"/>
<protein>
    <submittedName>
        <fullName evidence="2">Uncharacterized protein</fullName>
    </submittedName>
</protein>
<keyword evidence="3" id="KW-1185">Reference proteome</keyword>
<gene>
    <name evidence="2" type="ORF">P153DRAFT_114745</name>
</gene>
<feature type="transmembrane region" description="Helical" evidence="1">
    <location>
        <begin position="44"/>
        <end position="68"/>
    </location>
</feature>
<accession>A0A6A6A2X9</accession>
<dbReference type="Proteomes" id="UP000799771">
    <property type="component" value="Unassembled WGS sequence"/>
</dbReference>
<evidence type="ECO:0000313" key="3">
    <source>
        <dbReference type="Proteomes" id="UP000799771"/>
    </source>
</evidence>
<sequence length="110" mass="12459">MRCRRMWVVNVVVAFCKVIQYLAWKSTAVMMFVNERQKFTTRQANLQIPSGTTYAALAIIGLSLLTYLRPVAEEKTKPEGSRWGSLIIAKMGKNIMSAHLRVIIGLVYPL</sequence>
<keyword evidence="1" id="KW-0472">Membrane</keyword>
<proteinExistence type="predicted"/>
<organism evidence="2 3">
    <name type="scientific">Dothidotthia symphoricarpi CBS 119687</name>
    <dbReference type="NCBI Taxonomy" id="1392245"/>
    <lineage>
        <taxon>Eukaryota</taxon>
        <taxon>Fungi</taxon>
        <taxon>Dikarya</taxon>
        <taxon>Ascomycota</taxon>
        <taxon>Pezizomycotina</taxon>
        <taxon>Dothideomycetes</taxon>
        <taxon>Pleosporomycetidae</taxon>
        <taxon>Pleosporales</taxon>
        <taxon>Dothidotthiaceae</taxon>
        <taxon>Dothidotthia</taxon>
    </lineage>
</organism>
<feature type="transmembrane region" description="Helical" evidence="1">
    <location>
        <begin position="7"/>
        <end position="24"/>
    </location>
</feature>
<evidence type="ECO:0000313" key="2">
    <source>
        <dbReference type="EMBL" id="KAF2125504.1"/>
    </source>
</evidence>
<reference evidence="2" key="1">
    <citation type="journal article" date="2020" name="Stud. Mycol.">
        <title>101 Dothideomycetes genomes: a test case for predicting lifestyles and emergence of pathogens.</title>
        <authorList>
            <person name="Haridas S."/>
            <person name="Albert R."/>
            <person name="Binder M."/>
            <person name="Bloem J."/>
            <person name="Labutti K."/>
            <person name="Salamov A."/>
            <person name="Andreopoulos B."/>
            <person name="Baker S."/>
            <person name="Barry K."/>
            <person name="Bills G."/>
            <person name="Bluhm B."/>
            <person name="Cannon C."/>
            <person name="Castanera R."/>
            <person name="Culley D."/>
            <person name="Daum C."/>
            <person name="Ezra D."/>
            <person name="Gonzalez J."/>
            <person name="Henrissat B."/>
            <person name="Kuo A."/>
            <person name="Liang C."/>
            <person name="Lipzen A."/>
            <person name="Lutzoni F."/>
            <person name="Magnuson J."/>
            <person name="Mondo S."/>
            <person name="Nolan M."/>
            <person name="Ohm R."/>
            <person name="Pangilinan J."/>
            <person name="Park H.-J."/>
            <person name="Ramirez L."/>
            <person name="Alfaro M."/>
            <person name="Sun H."/>
            <person name="Tritt A."/>
            <person name="Yoshinaga Y."/>
            <person name="Zwiers L.-H."/>
            <person name="Turgeon B."/>
            <person name="Goodwin S."/>
            <person name="Spatafora J."/>
            <person name="Crous P."/>
            <person name="Grigoriev I."/>
        </authorList>
    </citation>
    <scope>NUCLEOTIDE SEQUENCE</scope>
    <source>
        <strain evidence="2">CBS 119687</strain>
    </source>
</reference>
<dbReference type="EMBL" id="ML977516">
    <property type="protein sequence ID" value="KAF2125504.1"/>
    <property type="molecule type" value="Genomic_DNA"/>
</dbReference>
<dbReference type="RefSeq" id="XP_033519896.1">
    <property type="nucleotide sequence ID" value="XM_033661930.1"/>
</dbReference>
<evidence type="ECO:0000256" key="1">
    <source>
        <dbReference type="SAM" id="Phobius"/>
    </source>
</evidence>
<keyword evidence="1" id="KW-0812">Transmembrane</keyword>
<dbReference type="GeneID" id="54402362"/>
<name>A0A6A6A2X9_9PLEO</name>